<dbReference type="EMBL" id="VULQ01000004">
    <property type="protein sequence ID" value="MSS77766.1"/>
    <property type="molecule type" value="Genomic_DNA"/>
</dbReference>
<dbReference type="RefSeq" id="WP_154540241.1">
    <property type="nucleotide sequence ID" value="NZ_VULQ01000004.1"/>
</dbReference>
<sequence length="145" mass="16191">MTDGKIISINISKTKGVKKIPQDKGVFIENFGLKDDAHAGNWHRQVSLLAIESINKMENENIKFKPGDFAENLTTEGIKLYDFPLGTKFEIGECLLEITQIGKKCHDGCEIKKMTGYCIMPKEGIFAKVLRGGLIKSDDFIKVLV</sequence>
<dbReference type="Pfam" id="PF03473">
    <property type="entry name" value="MOSC"/>
    <property type="match status" value="1"/>
</dbReference>
<gene>
    <name evidence="2" type="ORF">FYJ26_04960</name>
</gene>
<dbReference type="SUPFAM" id="SSF50800">
    <property type="entry name" value="PK beta-barrel domain-like"/>
    <property type="match status" value="1"/>
</dbReference>
<dbReference type="AlphaFoldDB" id="A0A6N7VSC8"/>
<dbReference type="GO" id="GO:0030170">
    <property type="term" value="F:pyridoxal phosphate binding"/>
    <property type="evidence" value="ECO:0007669"/>
    <property type="project" value="InterPro"/>
</dbReference>
<dbReference type="InterPro" id="IPR011037">
    <property type="entry name" value="Pyrv_Knase-like_insert_dom_sf"/>
</dbReference>
<dbReference type="Proteomes" id="UP000441925">
    <property type="component" value="Unassembled WGS sequence"/>
</dbReference>
<dbReference type="PANTHER" id="PTHR36930">
    <property type="entry name" value="METAL-SULFUR CLUSTER BIOSYNTHESIS PROTEINS YUAD-RELATED"/>
    <property type="match status" value="1"/>
</dbReference>
<protein>
    <submittedName>
        <fullName evidence="2">MOSC domain-containing protein</fullName>
    </submittedName>
</protein>
<proteinExistence type="predicted"/>
<name>A0A6N7VSC8_9FIRM</name>
<reference evidence="2 3" key="1">
    <citation type="submission" date="2019-08" db="EMBL/GenBank/DDBJ databases">
        <title>In-depth cultivation of the pig gut microbiome towards novel bacterial diversity and tailored functional studies.</title>
        <authorList>
            <person name="Wylensek D."/>
            <person name="Hitch T.C.A."/>
            <person name="Clavel T."/>
        </authorList>
    </citation>
    <scope>NUCLEOTIDE SEQUENCE [LARGE SCALE GENOMIC DNA]</scope>
    <source>
        <strain evidence="2 3">WCA-380-WT-2B</strain>
    </source>
</reference>
<dbReference type="Gene3D" id="2.40.33.20">
    <property type="entry name" value="PK beta-barrel domain-like"/>
    <property type="match status" value="1"/>
</dbReference>
<dbReference type="PROSITE" id="PS51340">
    <property type="entry name" value="MOSC"/>
    <property type="match status" value="1"/>
</dbReference>
<accession>A0A6N7VSC8</accession>
<feature type="domain" description="MOSC" evidence="1">
    <location>
        <begin position="20"/>
        <end position="144"/>
    </location>
</feature>
<keyword evidence="3" id="KW-1185">Reference proteome</keyword>
<comment type="caution">
    <text evidence="2">The sequence shown here is derived from an EMBL/GenBank/DDBJ whole genome shotgun (WGS) entry which is preliminary data.</text>
</comment>
<organism evidence="2 3">
    <name type="scientific">Anaerococcus porci</name>
    <dbReference type="NCBI Taxonomy" id="2652269"/>
    <lineage>
        <taxon>Bacteria</taxon>
        <taxon>Bacillati</taxon>
        <taxon>Bacillota</taxon>
        <taxon>Tissierellia</taxon>
        <taxon>Tissierellales</taxon>
        <taxon>Peptoniphilaceae</taxon>
        <taxon>Anaerococcus</taxon>
    </lineage>
</organism>
<evidence type="ECO:0000313" key="2">
    <source>
        <dbReference type="EMBL" id="MSS77766.1"/>
    </source>
</evidence>
<dbReference type="GO" id="GO:0030151">
    <property type="term" value="F:molybdenum ion binding"/>
    <property type="evidence" value="ECO:0007669"/>
    <property type="project" value="InterPro"/>
</dbReference>
<dbReference type="PANTHER" id="PTHR36930:SF1">
    <property type="entry name" value="MOSC DOMAIN-CONTAINING PROTEIN"/>
    <property type="match status" value="1"/>
</dbReference>
<dbReference type="InterPro" id="IPR052716">
    <property type="entry name" value="MOSC_domain"/>
</dbReference>
<evidence type="ECO:0000313" key="3">
    <source>
        <dbReference type="Proteomes" id="UP000441925"/>
    </source>
</evidence>
<dbReference type="GO" id="GO:0003824">
    <property type="term" value="F:catalytic activity"/>
    <property type="evidence" value="ECO:0007669"/>
    <property type="project" value="InterPro"/>
</dbReference>
<dbReference type="InterPro" id="IPR005302">
    <property type="entry name" value="MoCF_Sase_C"/>
</dbReference>
<evidence type="ECO:0000259" key="1">
    <source>
        <dbReference type="PROSITE" id="PS51340"/>
    </source>
</evidence>